<dbReference type="Pfam" id="PF12833">
    <property type="entry name" value="HTH_18"/>
    <property type="match status" value="1"/>
</dbReference>
<dbReference type="Gene3D" id="1.10.10.60">
    <property type="entry name" value="Homeodomain-like"/>
    <property type="match status" value="2"/>
</dbReference>
<proteinExistence type="predicted"/>
<evidence type="ECO:0000256" key="1">
    <source>
        <dbReference type="ARBA" id="ARBA00023015"/>
    </source>
</evidence>
<dbReference type="SUPFAM" id="SSF51215">
    <property type="entry name" value="Regulatory protein AraC"/>
    <property type="match status" value="1"/>
</dbReference>
<dbReference type="InterPro" id="IPR018062">
    <property type="entry name" value="HTH_AraC-typ_CS"/>
</dbReference>
<dbReference type="Proteomes" id="UP001310022">
    <property type="component" value="Unassembled WGS sequence"/>
</dbReference>
<accession>A0AAN4W5Z6</accession>
<dbReference type="InterPro" id="IPR018060">
    <property type="entry name" value="HTH_AraC"/>
</dbReference>
<name>A0AAN4W5Z6_9BACT</name>
<dbReference type="AlphaFoldDB" id="A0AAN4W5Z6"/>
<dbReference type="PANTHER" id="PTHR43280:SF30">
    <property type="entry name" value="MMSAB OPERON REGULATORY PROTEIN"/>
    <property type="match status" value="1"/>
</dbReference>
<dbReference type="SUPFAM" id="SSF46689">
    <property type="entry name" value="Homeodomain-like"/>
    <property type="match status" value="2"/>
</dbReference>
<dbReference type="RefSeq" id="WP_338239800.1">
    <property type="nucleotide sequence ID" value="NZ_BQKE01000006.1"/>
</dbReference>
<dbReference type="PRINTS" id="PR00032">
    <property type="entry name" value="HTHARAC"/>
</dbReference>
<dbReference type="InterPro" id="IPR009057">
    <property type="entry name" value="Homeodomain-like_sf"/>
</dbReference>
<dbReference type="Pfam" id="PF02311">
    <property type="entry name" value="AraC_binding"/>
    <property type="match status" value="1"/>
</dbReference>
<evidence type="ECO:0000313" key="5">
    <source>
        <dbReference type="EMBL" id="GJM64745.1"/>
    </source>
</evidence>
<dbReference type="Gene3D" id="2.60.120.10">
    <property type="entry name" value="Jelly Rolls"/>
    <property type="match status" value="1"/>
</dbReference>
<feature type="domain" description="HTH araC/xylS-type" evidence="4">
    <location>
        <begin position="190"/>
        <end position="288"/>
    </location>
</feature>
<dbReference type="PROSITE" id="PS00041">
    <property type="entry name" value="HTH_ARAC_FAMILY_1"/>
    <property type="match status" value="1"/>
</dbReference>
<keyword evidence="1" id="KW-0805">Transcription regulation</keyword>
<protein>
    <submittedName>
        <fullName evidence="5">Transcriptional regulator</fullName>
    </submittedName>
</protein>
<evidence type="ECO:0000313" key="6">
    <source>
        <dbReference type="Proteomes" id="UP001310022"/>
    </source>
</evidence>
<keyword evidence="3" id="KW-0804">Transcription</keyword>
<keyword evidence="6" id="KW-1185">Reference proteome</keyword>
<dbReference type="InterPro" id="IPR014710">
    <property type="entry name" value="RmlC-like_jellyroll"/>
</dbReference>
<dbReference type="GO" id="GO:0043565">
    <property type="term" value="F:sequence-specific DNA binding"/>
    <property type="evidence" value="ECO:0007669"/>
    <property type="project" value="InterPro"/>
</dbReference>
<dbReference type="PROSITE" id="PS01124">
    <property type="entry name" value="HTH_ARAC_FAMILY_2"/>
    <property type="match status" value="1"/>
</dbReference>
<dbReference type="GO" id="GO:0003700">
    <property type="term" value="F:DNA-binding transcription factor activity"/>
    <property type="evidence" value="ECO:0007669"/>
    <property type="project" value="InterPro"/>
</dbReference>
<dbReference type="SMART" id="SM00342">
    <property type="entry name" value="HTH_ARAC"/>
    <property type="match status" value="1"/>
</dbReference>
<dbReference type="EMBL" id="BQKE01000006">
    <property type="protein sequence ID" value="GJM64745.1"/>
    <property type="molecule type" value="Genomic_DNA"/>
</dbReference>
<evidence type="ECO:0000256" key="2">
    <source>
        <dbReference type="ARBA" id="ARBA00023125"/>
    </source>
</evidence>
<gene>
    <name evidence="5" type="ORF">PEDI_52970</name>
</gene>
<evidence type="ECO:0000259" key="4">
    <source>
        <dbReference type="PROSITE" id="PS01124"/>
    </source>
</evidence>
<sequence>MEDYSIYTTISEEDHAWGMCLNVVGKAILTQGMDYPAKDHPLGYYFTWEKGRILNEDQFIYITEGQGILENNYGKYPIQSGTLMIIPKGEWHRYRPEKSTGWTENYIGISGALVPHFIAKTFDLKSSWLIQCGHHEEILECYQKIADLLKNDLPACQQIASGLVLKLLGYVRAFNRQKPIKGKPIEKLIDQAKFQIKANVDGEVDLKALCEKHCISFDYFRRIFKNLTGLSPHQYHLQLKLIRAKELLLSTNKSVKEISYMLGFQNIHYFSRLFKQKTGQSPSQLRSN</sequence>
<dbReference type="InterPro" id="IPR037923">
    <property type="entry name" value="HTH-like"/>
</dbReference>
<dbReference type="InterPro" id="IPR003313">
    <property type="entry name" value="AraC-bd"/>
</dbReference>
<organism evidence="5 6">
    <name type="scientific">Persicobacter diffluens</name>
    <dbReference type="NCBI Taxonomy" id="981"/>
    <lineage>
        <taxon>Bacteria</taxon>
        <taxon>Pseudomonadati</taxon>
        <taxon>Bacteroidota</taxon>
        <taxon>Cytophagia</taxon>
        <taxon>Cytophagales</taxon>
        <taxon>Persicobacteraceae</taxon>
        <taxon>Persicobacter</taxon>
    </lineage>
</organism>
<evidence type="ECO:0000256" key="3">
    <source>
        <dbReference type="ARBA" id="ARBA00023163"/>
    </source>
</evidence>
<dbReference type="InterPro" id="IPR020449">
    <property type="entry name" value="Tscrpt_reg_AraC-type_HTH"/>
</dbReference>
<dbReference type="PANTHER" id="PTHR43280">
    <property type="entry name" value="ARAC-FAMILY TRANSCRIPTIONAL REGULATOR"/>
    <property type="match status" value="1"/>
</dbReference>
<keyword evidence="2" id="KW-0238">DNA-binding</keyword>
<reference evidence="5 6" key="1">
    <citation type="submission" date="2021-12" db="EMBL/GenBank/DDBJ databases">
        <title>Genome sequencing of bacteria with rrn-lacking chromosome and rrn-plasmid.</title>
        <authorList>
            <person name="Anda M."/>
            <person name="Iwasaki W."/>
        </authorList>
    </citation>
    <scope>NUCLEOTIDE SEQUENCE [LARGE SCALE GENOMIC DNA]</scope>
    <source>
        <strain evidence="5 6">NBRC 15940</strain>
    </source>
</reference>
<comment type="caution">
    <text evidence="5">The sequence shown here is derived from an EMBL/GenBank/DDBJ whole genome shotgun (WGS) entry which is preliminary data.</text>
</comment>